<gene>
    <name evidence="1" type="ORF">COCNU_02G007190</name>
</gene>
<reference evidence="1" key="2">
    <citation type="submission" date="2019-07" db="EMBL/GenBank/DDBJ databases">
        <authorList>
            <person name="Yang Y."/>
            <person name="Bocs S."/>
            <person name="Baudouin L."/>
        </authorList>
    </citation>
    <scope>NUCLEOTIDE SEQUENCE</scope>
    <source>
        <tissue evidence="1">Spear leaf of Hainan Tall coconut</tissue>
    </source>
</reference>
<protein>
    <submittedName>
        <fullName evidence="1">Putative Calmodulin-binding transcription activator 1</fullName>
    </submittedName>
</protein>
<keyword evidence="2" id="KW-1185">Reference proteome</keyword>
<comment type="caution">
    <text evidence="1">The sequence shown here is derived from an EMBL/GenBank/DDBJ whole genome shotgun (WGS) entry which is preliminary data.</text>
</comment>
<accession>A0A8K0HYR3</accession>
<reference evidence="1" key="1">
    <citation type="journal article" date="2017" name="Gigascience">
        <title>The genome draft of coconut (Cocos nucifera).</title>
        <authorList>
            <person name="Xiao Y."/>
            <person name="Xu P."/>
            <person name="Fan H."/>
            <person name="Baudouin L."/>
            <person name="Xia W."/>
            <person name="Bocs S."/>
            <person name="Xu J."/>
            <person name="Li Q."/>
            <person name="Guo A."/>
            <person name="Zhou L."/>
            <person name="Li J."/>
            <person name="Wu Y."/>
            <person name="Ma Z."/>
            <person name="Armero A."/>
            <person name="Issali A.E."/>
            <person name="Liu N."/>
            <person name="Peng M."/>
            <person name="Yang Y."/>
        </authorList>
    </citation>
    <scope>NUCLEOTIDE SEQUENCE</scope>
    <source>
        <tissue evidence="1">Spear leaf of Hainan Tall coconut</tissue>
    </source>
</reference>
<name>A0A8K0HYR3_COCNU</name>
<evidence type="ECO:0000313" key="2">
    <source>
        <dbReference type="Proteomes" id="UP000797356"/>
    </source>
</evidence>
<dbReference type="Proteomes" id="UP000797356">
    <property type="component" value="Chromosome 2"/>
</dbReference>
<dbReference type="OrthoDB" id="684407at2759"/>
<dbReference type="EMBL" id="CM017873">
    <property type="protein sequence ID" value="KAG1330751.1"/>
    <property type="molecule type" value="Genomic_DNA"/>
</dbReference>
<proteinExistence type="predicted"/>
<sequence>MVQYPEARDQYRRLLNVVTELQESKAMQDRILNESEEAADGDFMIELEELWQDDTPMPTA</sequence>
<organism evidence="1 2">
    <name type="scientific">Cocos nucifera</name>
    <name type="common">Coconut palm</name>
    <dbReference type="NCBI Taxonomy" id="13894"/>
    <lineage>
        <taxon>Eukaryota</taxon>
        <taxon>Viridiplantae</taxon>
        <taxon>Streptophyta</taxon>
        <taxon>Embryophyta</taxon>
        <taxon>Tracheophyta</taxon>
        <taxon>Spermatophyta</taxon>
        <taxon>Magnoliopsida</taxon>
        <taxon>Liliopsida</taxon>
        <taxon>Arecaceae</taxon>
        <taxon>Arecoideae</taxon>
        <taxon>Cocoseae</taxon>
        <taxon>Attaleinae</taxon>
        <taxon>Cocos</taxon>
    </lineage>
</organism>
<dbReference type="AlphaFoldDB" id="A0A8K0HYR3"/>
<evidence type="ECO:0000313" key="1">
    <source>
        <dbReference type="EMBL" id="KAG1330751.1"/>
    </source>
</evidence>